<reference evidence="2" key="3">
    <citation type="submission" date="2018-07" db="EMBL/GenBank/DDBJ databases">
        <title>WGS assembly of Glycine max.</title>
        <authorList>
            <person name="Schmutz J."/>
            <person name="Cannon S."/>
            <person name="Schlueter J."/>
            <person name="Ma J."/>
            <person name="Mitros T."/>
            <person name="Nelson W."/>
            <person name="Hyten D."/>
            <person name="Song Q."/>
            <person name="Thelen J."/>
            <person name="Cheng J."/>
            <person name="Xu D."/>
            <person name="Hellsten U."/>
            <person name="May G."/>
            <person name="Yu Y."/>
            <person name="Sakurai T."/>
            <person name="Umezawa T."/>
            <person name="Bhattacharyya M."/>
            <person name="Sandhu D."/>
            <person name="Valliyodan B."/>
            <person name="Lindquist E."/>
            <person name="Peto M."/>
            <person name="Grant D."/>
            <person name="Shu S."/>
            <person name="Goodstein D."/>
            <person name="Barry K."/>
            <person name="Futrell-Griggs M."/>
            <person name="Abernathy B."/>
            <person name="Du J."/>
            <person name="Tian Z."/>
            <person name="Zhu L."/>
            <person name="Gill N."/>
            <person name="Joshi T."/>
            <person name="Libault M."/>
            <person name="Sethuraman A."/>
            <person name="Zhang X."/>
            <person name="Shinozaki K."/>
            <person name="Nguyen H."/>
            <person name="Wing R."/>
            <person name="Cregan P."/>
            <person name="Specht J."/>
            <person name="Grimwood J."/>
            <person name="Rokhsar D."/>
            <person name="Stacey G."/>
            <person name="Shoemaker R."/>
            <person name="Jackson S."/>
        </authorList>
    </citation>
    <scope>NUCLEOTIDE SEQUENCE</scope>
    <source>
        <tissue evidence="2">Callus</tissue>
    </source>
</reference>
<reference evidence="3" key="2">
    <citation type="submission" date="2018-02" db="UniProtKB">
        <authorList>
            <consortium name="EnsemblPlants"/>
        </authorList>
    </citation>
    <scope>IDENTIFICATION</scope>
    <source>
        <strain evidence="3">Williams 82</strain>
    </source>
</reference>
<dbReference type="AlphaFoldDB" id="A0A0R0EVD4"/>
<keyword evidence="4" id="KW-1185">Reference proteome</keyword>
<proteinExistence type="predicted"/>
<gene>
    <name evidence="2" type="ORF">GLYMA_19G112400</name>
</gene>
<accession>A0A0R0EVD4</accession>
<keyword evidence="1" id="KW-0812">Transmembrane</keyword>
<sequence>MSNKKIINPLMLLCSLQPTCPARFCFFAFPLSIFLPVPTAILLGFFSISSFPILSLFCHSHSVPPALLGFFPIFSSLLLSSSLRSLFLSFGLAF</sequence>
<evidence type="ECO:0000313" key="3">
    <source>
        <dbReference type="EnsemblPlants" id="KRG94833"/>
    </source>
</evidence>
<feature type="transmembrane region" description="Helical" evidence="1">
    <location>
        <begin position="31"/>
        <end position="54"/>
    </location>
</feature>
<dbReference type="Proteomes" id="UP000008827">
    <property type="component" value="Chromosome 19"/>
</dbReference>
<evidence type="ECO:0000313" key="2">
    <source>
        <dbReference type="EMBL" id="KRG94833.1"/>
    </source>
</evidence>
<name>A0A0R0EVD4_SOYBN</name>
<protein>
    <submittedName>
        <fullName evidence="2 3">Uncharacterized protein</fullName>
    </submittedName>
</protein>
<reference evidence="2 3" key="1">
    <citation type="journal article" date="2010" name="Nature">
        <title>Genome sequence of the palaeopolyploid soybean.</title>
        <authorList>
            <person name="Schmutz J."/>
            <person name="Cannon S.B."/>
            <person name="Schlueter J."/>
            <person name="Ma J."/>
            <person name="Mitros T."/>
            <person name="Nelson W."/>
            <person name="Hyten D.L."/>
            <person name="Song Q."/>
            <person name="Thelen J.J."/>
            <person name="Cheng J."/>
            <person name="Xu D."/>
            <person name="Hellsten U."/>
            <person name="May G.D."/>
            <person name="Yu Y."/>
            <person name="Sakurai T."/>
            <person name="Umezawa T."/>
            <person name="Bhattacharyya M.K."/>
            <person name="Sandhu D."/>
            <person name="Valliyodan B."/>
            <person name="Lindquist E."/>
            <person name="Peto M."/>
            <person name="Grant D."/>
            <person name="Shu S."/>
            <person name="Goodstein D."/>
            <person name="Barry K."/>
            <person name="Futrell-Griggs M."/>
            <person name="Abernathy B."/>
            <person name="Du J."/>
            <person name="Tian Z."/>
            <person name="Zhu L."/>
            <person name="Gill N."/>
            <person name="Joshi T."/>
            <person name="Libault M."/>
            <person name="Sethuraman A."/>
            <person name="Zhang X.-C."/>
            <person name="Shinozaki K."/>
            <person name="Nguyen H.T."/>
            <person name="Wing R.A."/>
            <person name="Cregan P."/>
            <person name="Specht J."/>
            <person name="Grimwood J."/>
            <person name="Rokhsar D."/>
            <person name="Stacey G."/>
            <person name="Shoemaker R.C."/>
            <person name="Jackson S.A."/>
        </authorList>
    </citation>
    <scope>NUCLEOTIDE SEQUENCE [LARGE SCALE GENOMIC DNA]</scope>
    <source>
        <strain evidence="3">cv. Williams 82</strain>
        <tissue evidence="2">Callus</tissue>
    </source>
</reference>
<dbReference type="EMBL" id="CM000852">
    <property type="protein sequence ID" value="KRG94833.1"/>
    <property type="molecule type" value="Genomic_DNA"/>
</dbReference>
<dbReference type="EnsemblPlants" id="KRG94833">
    <property type="protein sequence ID" value="KRG94833"/>
    <property type="gene ID" value="GLYMA_19G112400"/>
</dbReference>
<keyword evidence="1" id="KW-0472">Membrane</keyword>
<evidence type="ECO:0000313" key="4">
    <source>
        <dbReference type="Proteomes" id="UP000008827"/>
    </source>
</evidence>
<dbReference type="InParanoid" id="A0A0R0EVD4"/>
<organism evidence="2">
    <name type="scientific">Glycine max</name>
    <name type="common">Soybean</name>
    <name type="synonym">Glycine hispida</name>
    <dbReference type="NCBI Taxonomy" id="3847"/>
    <lineage>
        <taxon>Eukaryota</taxon>
        <taxon>Viridiplantae</taxon>
        <taxon>Streptophyta</taxon>
        <taxon>Embryophyta</taxon>
        <taxon>Tracheophyta</taxon>
        <taxon>Spermatophyta</taxon>
        <taxon>Magnoliopsida</taxon>
        <taxon>eudicotyledons</taxon>
        <taxon>Gunneridae</taxon>
        <taxon>Pentapetalae</taxon>
        <taxon>rosids</taxon>
        <taxon>fabids</taxon>
        <taxon>Fabales</taxon>
        <taxon>Fabaceae</taxon>
        <taxon>Papilionoideae</taxon>
        <taxon>50 kb inversion clade</taxon>
        <taxon>NPAAA clade</taxon>
        <taxon>indigoferoid/millettioid clade</taxon>
        <taxon>Phaseoleae</taxon>
        <taxon>Glycine</taxon>
        <taxon>Glycine subgen. Soja</taxon>
    </lineage>
</organism>
<dbReference type="Gramene" id="KRG94833">
    <property type="protein sequence ID" value="KRG94833"/>
    <property type="gene ID" value="GLYMA_19G112400"/>
</dbReference>
<keyword evidence="1" id="KW-1133">Transmembrane helix</keyword>
<feature type="transmembrane region" description="Helical" evidence="1">
    <location>
        <begin position="66"/>
        <end position="87"/>
    </location>
</feature>
<evidence type="ECO:0000256" key="1">
    <source>
        <dbReference type="SAM" id="Phobius"/>
    </source>
</evidence>